<reference evidence="3" key="1">
    <citation type="submission" date="2023-03" db="EMBL/GenBank/DDBJ databases">
        <authorList>
            <person name="Julca I."/>
        </authorList>
    </citation>
    <scope>NUCLEOTIDE SEQUENCE</scope>
</reference>
<dbReference type="EMBL" id="OX459124">
    <property type="protein sequence ID" value="CAI9114523.1"/>
    <property type="molecule type" value="Genomic_DNA"/>
</dbReference>
<dbReference type="GO" id="GO:0006813">
    <property type="term" value="P:potassium ion transport"/>
    <property type="evidence" value="ECO:0007669"/>
    <property type="project" value="TreeGrafter"/>
</dbReference>
<name>A0AAV1E6B8_OLDCO</name>
<dbReference type="Pfam" id="PF10173">
    <property type="entry name" value="Mit_KHE1"/>
    <property type="match status" value="1"/>
</dbReference>
<sequence>MNRVKLVVFPIKGRNWVFSSSRSIDTSQSSSSQIPSTLKDLWKKMTVSKHDSVNHSSPHSSNVELLVDFTAHKMNGAWNKLGNAPEGSFKSKIHGLGLKLLSRVKPSEIFLKSIPKDATLAEITYPSGLNPRLVRRRIRHVASRGAILHKKYFYASVTLLPLTSLLAVLPMPNIPFFWILYRSYSNWRALRGSEKLLQLVSDSSVHQESSSSSPSKGNGSQQNSGKQDSKSLGSSLLVLQPSEELQKLLKDNLAEDDLDESSVSDICQKFKLNSRDILKFKDSL</sequence>
<proteinExistence type="predicted"/>
<evidence type="ECO:0000313" key="4">
    <source>
        <dbReference type="Proteomes" id="UP001161247"/>
    </source>
</evidence>
<feature type="transmembrane region" description="Helical" evidence="2">
    <location>
        <begin position="152"/>
        <end position="181"/>
    </location>
</feature>
<organism evidence="3 4">
    <name type="scientific">Oldenlandia corymbosa var. corymbosa</name>
    <dbReference type="NCBI Taxonomy" id="529605"/>
    <lineage>
        <taxon>Eukaryota</taxon>
        <taxon>Viridiplantae</taxon>
        <taxon>Streptophyta</taxon>
        <taxon>Embryophyta</taxon>
        <taxon>Tracheophyta</taxon>
        <taxon>Spermatophyta</taxon>
        <taxon>Magnoliopsida</taxon>
        <taxon>eudicotyledons</taxon>
        <taxon>Gunneridae</taxon>
        <taxon>Pentapetalae</taxon>
        <taxon>asterids</taxon>
        <taxon>lamiids</taxon>
        <taxon>Gentianales</taxon>
        <taxon>Rubiaceae</taxon>
        <taxon>Rubioideae</taxon>
        <taxon>Spermacoceae</taxon>
        <taxon>Hedyotis-Oldenlandia complex</taxon>
        <taxon>Oldenlandia</taxon>
    </lineage>
</organism>
<evidence type="ECO:0000313" key="3">
    <source>
        <dbReference type="EMBL" id="CAI9114523.1"/>
    </source>
</evidence>
<keyword evidence="4" id="KW-1185">Reference proteome</keyword>
<dbReference type="PANTHER" id="PTHR28062">
    <property type="entry name" value="K+-H+ EXCHANGE-LIKE PROTEIN"/>
    <property type="match status" value="1"/>
</dbReference>
<gene>
    <name evidence="3" type="ORF">OLC1_LOCUS21250</name>
</gene>
<dbReference type="GO" id="GO:1902600">
    <property type="term" value="P:proton transmembrane transport"/>
    <property type="evidence" value="ECO:0007669"/>
    <property type="project" value="TreeGrafter"/>
</dbReference>
<dbReference type="AlphaFoldDB" id="A0AAV1E6B8"/>
<keyword evidence="2" id="KW-0472">Membrane</keyword>
<feature type="region of interest" description="Disordered" evidence="1">
    <location>
        <begin position="206"/>
        <end position="232"/>
    </location>
</feature>
<accession>A0AAV1E6B8</accession>
<evidence type="ECO:0000256" key="2">
    <source>
        <dbReference type="SAM" id="Phobius"/>
    </source>
</evidence>
<dbReference type="InterPro" id="IPR018786">
    <property type="entry name" value="Mit_KHE1"/>
</dbReference>
<keyword evidence="2" id="KW-0812">Transmembrane</keyword>
<dbReference type="GO" id="GO:0005743">
    <property type="term" value="C:mitochondrial inner membrane"/>
    <property type="evidence" value="ECO:0007669"/>
    <property type="project" value="TreeGrafter"/>
</dbReference>
<keyword evidence="2" id="KW-1133">Transmembrane helix</keyword>
<feature type="compositionally biased region" description="Low complexity" evidence="1">
    <location>
        <begin position="206"/>
        <end position="226"/>
    </location>
</feature>
<protein>
    <submittedName>
        <fullName evidence="3">OLC1v1015267C2</fullName>
    </submittedName>
</protein>
<evidence type="ECO:0000256" key="1">
    <source>
        <dbReference type="SAM" id="MobiDB-lite"/>
    </source>
</evidence>
<dbReference type="Proteomes" id="UP001161247">
    <property type="component" value="Chromosome 7"/>
</dbReference>
<dbReference type="PANTHER" id="PTHR28062:SF1">
    <property type="entry name" value="TRANSMEMBRANE PROTEIN"/>
    <property type="match status" value="1"/>
</dbReference>